<reference evidence="1" key="2">
    <citation type="journal article" date="2022" name="Proc. Natl. Acad. Sci. U.S.A.">
        <title>Diploid-dominant life cycles characterize the early evolution of Fungi.</title>
        <authorList>
            <person name="Amses K.R."/>
            <person name="Simmons D.R."/>
            <person name="Longcore J.E."/>
            <person name="Mondo S.J."/>
            <person name="Seto K."/>
            <person name="Jeronimo G.H."/>
            <person name="Bonds A.E."/>
            <person name="Quandt C.A."/>
            <person name="Davis W.J."/>
            <person name="Chang Y."/>
            <person name="Federici B.A."/>
            <person name="Kuo A."/>
            <person name="LaButti K."/>
            <person name="Pangilinan J."/>
            <person name="Andreopoulos W."/>
            <person name="Tritt A."/>
            <person name="Riley R."/>
            <person name="Hundley H."/>
            <person name="Johnson J."/>
            <person name="Lipzen A."/>
            <person name="Barry K."/>
            <person name="Lang B.F."/>
            <person name="Cuomo C.A."/>
            <person name="Buchler N.E."/>
            <person name="Grigoriev I.V."/>
            <person name="Spatafora J.W."/>
            <person name="Stajich J.E."/>
            <person name="James T.Y."/>
        </authorList>
    </citation>
    <scope>NUCLEOTIDE SEQUENCE</scope>
    <source>
        <strain evidence="1">AG</strain>
    </source>
</reference>
<keyword evidence="2" id="KW-1185">Reference proteome</keyword>
<sequence>MDLIVGDSDGTVTVFSRRQMLSKRIIGAAITHLEMYEDAIGGFEIISGGVDGIVTSFHPHDSRWRCNVGEESARLYTGSATAGHSPSIRCLLSAKLEDTDGLSIAYTLVCDGWPLLHFLSKGERIMTISLPAVINTMCTGYFSRSSRNANADKFCDKQQIALAGQNGDIYIMENYKISSFFSVGYPVTKLLRYRPRGLKNTSPDVLICAGHRNELKAYHNGNHLTTYETEDWIHDMTLGDIDADDNEELVLGLLNQTILVLKFQVYIDK</sequence>
<dbReference type="AlphaFoldDB" id="A0AAD5EJ99"/>
<comment type="caution">
    <text evidence="1">The sequence shown here is derived from an EMBL/GenBank/DDBJ whole genome shotgun (WGS) entry which is preliminary data.</text>
</comment>
<accession>A0AAD5EJ99</accession>
<evidence type="ECO:0000313" key="1">
    <source>
        <dbReference type="EMBL" id="KAI8584299.1"/>
    </source>
</evidence>
<dbReference type="SUPFAM" id="SSF50978">
    <property type="entry name" value="WD40 repeat-like"/>
    <property type="match status" value="1"/>
</dbReference>
<dbReference type="EMBL" id="MU620893">
    <property type="protein sequence ID" value="KAI8584299.1"/>
    <property type="molecule type" value="Genomic_DNA"/>
</dbReference>
<dbReference type="InterPro" id="IPR036322">
    <property type="entry name" value="WD40_repeat_dom_sf"/>
</dbReference>
<proteinExistence type="predicted"/>
<dbReference type="Proteomes" id="UP001206595">
    <property type="component" value="Unassembled WGS sequence"/>
</dbReference>
<gene>
    <name evidence="1" type="ORF">K450DRAFT_219176</name>
</gene>
<evidence type="ECO:0000313" key="2">
    <source>
        <dbReference type="Proteomes" id="UP001206595"/>
    </source>
</evidence>
<dbReference type="RefSeq" id="XP_051449303.1">
    <property type="nucleotide sequence ID" value="XM_051585324.1"/>
</dbReference>
<dbReference type="GeneID" id="75910672"/>
<organism evidence="1 2">
    <name type="scientific">Umbelopsis ramanniana AG</name>
    <dbReference type="NCBI Taxonomy" id="1314678"/>
    <lineage>
        <taxon>Eukaryota</taxon>
        <taxon>Fungi</taxon>
        <taxon>Fungi incertae sedis</taxon>
        <taxon>Mucoromycota</taxon>
        <taxon>Mucoromycotina</taxon>
        <taxon>Umbelopsidomycetes</taxon>
        <taxon>Umbelopsidales</taxon>
        <taxon>Umbelopsidaceae</taxon>
        <taxon>Umbelopsis</taxon>
    </lineage>
</organism>
<protein>
    <submittedName>
        <fullName evidence="1">Uncharacterized protein</fullName>
    </submittedName>
</protein>
<name>A0AAD5EJ99_UMBRA</name>
<reference evidence="1" key="1">
    <citation type="submission" date="2021-06" db="EMBL/GenBank/DDBJ databases">
        <authorList>
            <consortium name="DOE Joint Genome Institute"/>
            <person name="Mondo S.J."/>
            <person name="Amses K.R."/>
            <person name="Simmons D.R."/>
            <person name="Longcore J.E."/>
            <person name="Seto K."/>
            <person name="Alves G.H."/>
            <person name="Bonds A.E."/>
            <person name="Quandt C.A."/>
            <person name="Davis W.J."/>
            <person name="Chang Y."/>
            <person name="Letcher P.M."/>
            <person name="Powell M.J."/>
            <person name="Kuo A."/>
            <person name="Labutti K."/>
            <person name="Pangilinan J."/>
            <person name="Andreopoulos W."/>
            <person name="Tritt A."/>
            <person name="Riley R."/>
            <person name="Hundley H."/>
            <person name="Johnson J."/>
            <person name="Lipzen A."/>
            <person name="Barry K."/>
            <person name="Berbee M.L."/>
            <person name="Buchler N.E."/>
            <person name="Grigoriev I.V."/>
            <person name="Spatafora J.W."/>
            <person name="Stajich J.E."/>
            <person name="James T.Y."/>
        </authorList>
    </citation>
    <scope>NUCLEOTIDE SEQUENCE</scope>
    <source>
        <strain evidence="1">AG</strain>
    </source>
</reference>